<evidence type="ECO:0000313" key="1">
    <source>
        <dbReference type="EMBL" id="KAJ3538937.1"/>
    </source>
</evidence>
<name>A0ACC1SGB5_9APHY</name>
<proteinExistence type="predicted"/>
<reference evidence="1" key="1">
    <citation type="submission" date="2022-07" db="EMBL/GenBank/DDBJ databases">
        <title>Genome Sequence of Phlebia brevispora.</title>
        <authorList>
            <person name="Buettner E."/>
        </authorList>
    </citation>
    <scope>NUCLEOTIDE SEQUENCE</scope>
    <source>
        <strain evidence="1">MPL23</strain>
    </source>
</reference>
<accession>A0ACC1SGB5</accession>
<keyword evidence="2" id="KW-1185">Reference proteome</keyword>
<protein>
    <submittedName>
        <fullName evidence="1">Uncharacterized protein</fullName>
    </submittedName>
</protein>
<comment type="caution">
    <text evidence="1">The sequence shown here is derived from an EMBL/GenBank/DDBJ whole genome shotgun (WGS) entry which is preliminary data.</text>
</comment>
<dbReference type="Proteomes" id="UP001148662">
    <property type="component" value="Unassembled WGS sequence"/>
</dbReference>
<evidence type="ECO:0000313" key="2">
    <source>
        <dbReference type="Proteomes" id="UP001148662"/>
    </source>
</evidence>
<gene>
    <name evidence="1" type="ORF">NM688_g6444</name>
</gene>
<dbReference type="EMBL" id="JANHOG010001328">
    <property type="protein sequence ID" value="KAJ3538937.1"/>
    <property type="molecule type" value="Genomic_DNA"/>
</dbReference>
<organism evidence="1 2">
    <name type="scientific">Phlebia brevispora</name>
    <dbReference type="NCBI Taxonomy" id="194682"/>
    <lineage>
        <taxon>Eukaryota</taxon>
        <taxon>Fungi</taxon>
        <taxon>Dikarya</taxon>
        <taxon>Basidiomycota</taxon>
        <taxon>Agaricomycotina</taxon>
        <taxon>Agaricomycetes</taxon>
        <taxon>Polyporales</taxon>
        <taxon>Meruliaceae</taxon>
        <taxon>Phlebia</taxon>
    </lineage>
</organism>
<sequence>MSITPAHLQDERSVHSAGVAALSWIVYDTLIHLDQEIECIWRGAKPWIKIAYFFIRYAPIIEEAALKRTTTTDPISGCRGWVWEELIFAEVLTLVVEILLVIRLYVLFNQNKLILASMITAFIAEIAVMVTMLAIALPKMRFQVNCLVSGTPGVFMAFWLSSLAFETFLFALTIVAFFRSVKQEYGKHSVLFVFFRDGTWAFAIIFIAMLLNTLMYKLEKNPLAGMGYLWCLSVMSFAGSHILLNIRRLGRPEDASAVTLPPLEFESNSAQPMDTFLTTVIEPESFSGSSPSTSGCTTSAGSGGSTQPLHSKAAPS</sequence>